<proteinExistence type="predicted"/>
<dbReference type="InterPro" id="IPR036188">
    <property type="entry name" value="FAD/NAD-bd_sf"/>
</dbReference>
<keyword evidence="1" id="KW-0285">Flavoprotein</keyword>
<reference evidence="4 5" key="1">
    <citation type="journal article" date="2016" name="Genome Biol. Evol.">
        <title>Divergent and convergent evolution of fungal pathogenicity.</title>
        <authorList>
            <person name="Shang Y."/>
            <person name="Xiao G."/>
            <person name="Zheng P."/>
            <person name="Cen K."/>
            <person name="Zhan S."/>
            <person name="Wang C."/>
        </authorList>
    </citation>
    <scope>NUCLEOTIDE SEQUENCE [LARGE SCALE GENOMIC DNA]</scope>
    <source>
        <strain evidence="4 5">RCEF 1005</strain>
    </source>
</reference>
<comment type="caution">
    <text evidence="4">The sequence shown here is derived from an EMBL/GenBank/DDBJ whole genome shotgun (WGS) entry which is preliminary data.</text>
</comment>
<organism evidence="4 5">
    <name type="scientific">Akanthomyces lecanii RCEF 1005</name>
    <dbReference type="NCBI Taxonomy" id="1081108"/>
    <lineage>
        <taxon>Eukaryota</taxon>
        <taxon>Fungi</taxon>
        <taxon>Dikarya</taxon>
        <taxon>Ascomycota</taxon>
        <taxon>Pezizomycotina</taxon>
        <taxon>Sordariomycetes</taxon>
        <taxon>Hypocreomycetidae</taxon>
        <taxon>Hypocreales</taxon>
        <taxon>Cordycipitaceae</taxon>
        <taxon>Akanthomyces</taxon>
        <taxon>Cordyceps confragosa</taxon>
    </lineage>
</organism>
<name>A0A168EYR0_CORDF</name>
<keyword evidence="5" id="KW-1185">Reference proteome</keyword>
<dbReference type="SUPFAM" id="SSF51905">
    <property type="entry name" value="FAD/NAD(P)-binding domain"/>
    <property type="match status" value="1"/>
</dbReference>
<evidence type="ECO:0000313" key="4">
    <source>
        <dbReference type="EMBL" id="OAA74420.1"/>
    </source>
</evidence>
<dbReference type="Proteomes" id="UP000076881">
    <property type="component" value="Unassembled WGS sequence"/>
</dbReference>
<evidence type="ECO:0000256" key="1">
    <source>
        <dbReference type="ARBA" id="ARBA00022630"/>
    </source>
</evidence>
<dbReference type="EMBL" id="AZHF01000006">
    <property type="protein sequence ID" value="OAA74420.1"/>
    <property type="molecule type" value="Genomic_DNA"/>
</dbReference>
<dbReference type="OrthoDB" id="7777654at2759"/>
<dbReference type="Gene3D" id="3.50.50.60">
    <property type="entry name" value="FAD/NAD(P)-binding domain"/>
    <property type="match status" value="1"/>
</dbReference>
<feature type="domain" description="FAD-dependent oxidoreductase 2 FAD-binding" evidence="3">
    <location>
        <begin position="9"/>
        <end position="53"/>
    </location>
</feature>
<sequence length="69" mass="7054">MAGTNSMYDLIVVGHGVAGLAAAISAAELAPAAQIAVLERSPEDASGGNTRYSPANMQGDRAYFEKLAD</sequence>
<keyword evidence="2" id="KW-0560">Oxidoreductase</keyword>
<dbReference type="GO" id="GO:0016491">
    <property type="term" value="F:oxidoreductase activity"/>
    <property type="evidence" value="ECO:0007669"/>
    <property type="project" value="UniProtKB-KW"/>
</dbReference>
<protein>
    <submittedName>
        <fullName evidence="4">Fumarate reductase/succinate dehydrogenase flavoprotein</fullName>
    </submittedName>
</protein>
<evidence type="ECO:0000259" key="3">
    <source>
        <dbReference type="Pfam" id="PF00890"/>
    </source>
</evidence>
<evidence type="ECO:0000256" key="2">
    <source>
        <dbReference type="ARBA" id="ARBA00023002"/>
    </source>
</evidence>
<gene>
    <name evidence="4" type="ORF">LEL_08001</name>
</gene>
<accession>A0A168EYR0</accession>
<dbReference type="Pfam" id="PF00890">
    <property type="entry name" value="FAD_binding_2"/>
    <property type="match status" value="1"/>
</dbReference>
<dbReference type="InterPro" id="IPR003953">
    <property type="entry name" value="FAD-dep_OxRdtase_2_FAD-bd"/>
</dbReference>
<evidence type="ECO:0000313" key="5">
    <source>
        <dbReference type="Proteomes" id="UP000076881"/>
    </source>
</evidence>
<dbReference type="AlphaFoldDB" id="A0A168EYR0"/>